<reference evidence="1 2" key="1">
    <citation type="submission" date="2019-02" db="EMBL/GenBank/DDBJ databases">
        <title>Deep-cultivation of Planctomycetes and their phenomic and genomic characterization uncovers novel biology.</title>
        <authorList>
            <person name="Wiegand S."/>
            <person name="Jogler M."/>
            <person name="Boedeker C."/>
            <person name="Pinto D."/>
            <person name="Vollmers J."/>
            <person name="Rivas-Marin E."/>
            <person name="Kohn T."/>
            <person name="Peeters S.H."/>
            <person name="Heuer A."/>
            <person name="Rast P."/>
            <person name="Oberbeckmann S."/>
            <person name="Bunk B."/>
            <person name="Jeske O."/>
            <person name="Meyerdierks A."/>
            <person name="Storesund J.E."/>
            <person name="Kallscheuer N."/>
            <person name="Luecker S."/>
            <person name="Lage O.M."/>
            <person name="Pohl T."/>
            <person name="Merkel B.J."/>
            <person name="Hornburger P."/>
            <person name="Mueller R.-W."/>
            <person name="Bruemmer F."/>
            <person name="Labrenz M."/>
            <person name="Spormann A.M."/>
            <person name="Op den Camp H."/>
            <person name="Overmann J."/>
            <person name="Amann R."/>
            <person name="Jetten M.S.M."/>
            <person name="Mascher T."/>
            <person name="Medema M.H."/>
            <person name="Devos D.P."/>
            <person name="Kaster A.-K."/>
            <person name="Ovreas L."/>
            <person name="Rohde M."/>
            <person name="Galperin M.Y."/>
            <person name="Jogler C."/>
        </authorList>
    </citation>
    <scope>NUCLEOTIDE SEQUENCE [LARGE SCALE GENOMIC DNA]</scope>
    <source>
        <strain evidence="1 2">SV_7m_r</strain>
    </source>
</reference>
<dbReference type="EMBL" id="CP036272">
    <property type="protein sequence ID" value="QDT61253.1"/>
    <property type="molecule type" value="Genomic_DNA"/>
</dbReference>
<accession>A0A517SYW3</accession>
<evidence type="ECO:0000313" key="1">
    <source>
        <dbReference type="EMBL" id="QDT61253.1"/>
    </source>
</evidence>
<name>A0A517SYW3_9BACT</name>
<dbReference type="AlphaFoldDB" id="A0A517SYW3"/>
<proteinExistence type="predicted"/>
<evidence type="ECO:0000313" key="2">
    <source>
        <dbReference type="Proteomes" id="UP000315003"/>
    </source>
</evidence>
<organism evidence="1 2">
    <name type="scientific">Stieleria bergensis</name>
    <dbReference type="NCBI Taxonomy" id="2528025"/>
    <lineage>
        <taxon>Bacteria</taxon>
        <taxon>Pseudomonadati</taxon>
        <taxon>Planctomycetota</taxon>
        <taxon>Planctomycetia</taxon>
        <taxon>Pirellulales</taxon>
        <taxon>Pirellulaceae</taxon>
        <taxon>Stieleria</taxon>
    </lineage>
</organism>
<sequence length="146" mass="16531">MFNLHLFMRHARVTVFGDESGKRSPRAILHGLLVGVMRHWKMIACKHCVHNPCFHKHTGLPYTHRASLHTQADVRRDLRTPQVNHEEISSECSSIDDAHAHCKMFRGSVLVRIVARFHRAAPELSKRCNLLGTLPGALAGWKMQAA</sequence>
<protein>
    <submittedName>
        <fullName evidence="1">Uncharacterized protein</fullName>
    </submittedName>
</protein>
<keyword evidence="2" id="KW-1185">Reference proteome</keyword>
<gene>
    <name evidence="1" type="ORF">SV7mr_37870</name>
</gene>
<dbReference type="Proteomes" id="UP000315003">
    <property type="component" value="Chromosome"/>
</dbReference>